<dbReference type="EMBL" id="QKSB01000015">
    <property type="protein sequence ID" value="PZE15833.1"/>
    <property type="molecule type" value="Genomic_DNA"/>
</dbReference>
<dbReference type="PIRSF" id="PIRSF030066">
    <property type="entry name" value="UCP030066"/>
    <property type="match status" value="1"/>
</dbReference>
<reference evidence="6 7" key="1">
    <citation type="submission" date="2018-06" db="EMBL/GenBank/DDBJ databases">
        <title>The draft genome sequence of Crocinitomix sp. SM1701.</title>
        <authorList>
            <person name="Zhang X."/>
        </authorList>
    </citation>
    <scope>NUCLEOTIDE SEQUENCE [LARGE SCALE GENOMIC DNA]</scope>
    <source>
        <strain evidence="6 7">SM1701</strain>
    </source>
</reference>
<feature type="transmembrane region" description="Helical" evidence="5">
    <location>
        <begin position="72"/>
        <end position="89"/>
    </location>
</feature>
<evidence type="ECO:0000256" key="3">
    <source>
        <dbReference type="ARBA" id="ARBA00022989"/>
    </source>
</evidence>
<evidence type="ECO:0000256" key="5">
    <source>
        <dbReference type="SAM" id="Phobius"/>
    </source>
</evidence>
<evidence type="ECO:0000313" key="7">
    <source>
        <dbReference type="Proteomes" id="UP000249248"/>
    </source>
</evidence>
<gene>
    <name evidence="6" type="ORF">DNU06_15745</name>
</gene>
<dbReference type="InterPro" id="IPR016944">
    <property type="entry name" value="UCP030066"/>
</dbReference>
<organism evidence="6 7">
    <name type="scientific">Putridiphycobacter roseus</name>
    <dbReference type="NCBI Taxonomy" id="2219161"/>
    <lineage>
        <taxon>Bacteria</taxon>
        <taxon>Pseudomonadati</taxon>
        <taxon>Bacteroidota</taxon>
        <taxon>Flavobacteriia</taxon>
        <taxon>Flavobacteriales</taxon>
        <taxon>Crocinitomicaceae</taxon>
        <taxon>Putridiphycobacter</taxon>
    </lineage>
</organism>
<accession>A0A2W1N9X8</accession>
<protein>
    <submittedName>
        <fullName evidence="6">DoxX family protein</fullName>
    </submittedName>
</protein>
<dbReference type="GO" id="GO:0016020">
    <property type="term" value="C:membrane"/>
    <property type="evidence" value="ECO:0007669"/>
    <property type="project" value="UniProtKB-SubCell"/>
</dbReference>
<keyword evidence="2 5" id="KW-0812">Transmembrane</keyword>
<evidence type="ECO:0000256" key="1">
    <source>
        <dbReference type="ARBA" id="ARBA00004141"/>
    </source>
</evidence>
<dbReference type="RefSeq" id="WP_111064463.1">
    <property type="nucleotide sequence ID" value="NZ_JBHUCU010000016.1"/>
</dbReference>
<feature type="transmembrane region" description="Helical" evidence="5">
    <location>
        <begin position="7"/>
        <end position="24"/>
    </location>
</feature>
<name>A0A2W1N9X8_9FLAO</name>
<dbReference type="InterPro" id="IPR032808">
    <property type="entry name" value="DoxX"/>
</dbReference>
<sequence>MKKNKIIFWITTVIISLMMILSAINYFTNAEVIIEMSRLGFPSFFVKELGMFKIIGALVLIIPLIPTKIKEWAYAGFGIVFISAFIAHLNAGDPVSTAAAPLVFLAILAVSNVFYHKTKNHE</sequence>
<evidence type="ECO:0000256" key="2">
    <source>
        <dbReference type="ARBA" id="ARBA00022692"/>
    </source>
</evidence>
<dbReference type="Proteomes" id="UP000249248">
    <property type="component" value="Unassembled WGS sequence"/>
</dbReference>
<keyword evidence="3 5" id="KW-1133">Transmembrane helix</keyword>
<comment type="subcellular location">
    <subcellularLocation>
        <location evidence="1">Membrane</location>
        <topology evidence="1">Multi-pass membrane protein</topology>
    </subcellularLocation>
</comment>
<keyword evidence="7" id="KW-1185">Reference proteome</keyword>
<feature type="transmembrane region" description="Helical" evidence="5">
    <location>
        <begin position="44"/>
        <end position="65"/>
    </location>
</feature>
<comment type="caution">
    <text evidence="6">The sequence shown here is derived from an EMBL/GenBank/DDBJ whole genome shotgun (WGS) entry which is preliminary data.</text>
</comment>
<proteinExistence type="predicted"/>
<dbReference type="OrthoDB" id="7960583at2"/>
<dbReference type="Pfam" id="PF13564">
    <property type="entry name" value="DoxX_2"/>
    <property type="match status" value="1"/>
</dbReference>
<keyword evidence="4 5" id="KW-0472">Membrane</keyword>
<dbReference type="AlphaFoldDB" id="A0A2W1N9X8"/>
<evidence type="ECO:0000256" key="4">
    <source>
        <dbReference type="ARBA" id="ARBA00023136"/>
    </source>
</evidence>
<evidence type="ECO:0000313" key="6">
    <source>
        <dbReference type="EMBL" id="PZE15833.1"/>
    </source>
</evidence>
<feature type="transmembrane region" description="Helical" evidence="5">
    <location>
        <begin position="95"/>
        <end position="115"/>
    </location>
</feature>